<dbReference type="RefSeq" id="WP_091150887.1">
    <property type="nucleotide sequence ID" value="NZ_FNAI01000008.1"/>
</dbReference>
<organism evidence="1 2">
    <name type="scientific">Mucilaginibacter pineti</name>
    <dbReference type="NCBI Taxonomy" id="1391627"/>
    <lineage>
        <taxon>Bacteria</taxon>
        <taxon>Pseudomonadati</taxon>
        <taxon>Bacteroidota</taxon>
        <taxon>Sphingobacteriia</taxon>
        <taxon>Sphingobacteriales</taxon>
        <taxon>Sphingobacteriaceae</taxon>
        <taxon>Mucilaginibacter</taxon>
    </lineage>
</organism>
<dbReference type="PROSITE" id="PS51257">
    <property type="entry name" value="PROKAR_LIPOPROTEIN"/>
    <property type="match status" value="1"/>
</dbReference>
<accession>A0A1G7ELA1</accession>
<evidence type="ECO:0000313" key="2">
    <source>
        <dbReference type="Proteomes" id="UP000199072"/>
    </source>
</evidence>
<dbReference type="AlphaFoldDB" id="A0A1G7ELA1"/>
<proteinExistence type="predicted"/>
<keyword evidence="2" id="KW-1185">Reference proteome</keyword>
<protein>
    <submittedName>
        <fullName evidence="1">Uncharacterized protein</fullName>
    </submittedName>
</protein>
<name>A0A1G7ELA1_9SPHI</name>
<gene>
    <name evidence="1" type="ORF">SAMN05216464_10869</name>
</gene>
<sequence length="173" mass="18903">MKRKELIAPKIGIFCCLLFLVVAVGLGFGCRKTSKGDACDGMLSESTPVQMAVIFLDGKTGENVLLSKNINPATVMITQSPDNANAIHGMMINQPGSPFHGALLFNVADTEMGDFSYKIDIGFDRAILSYTNQKLKSDNPCKPYYINLSNPVITGHPFTILRLGSRLLFKIML</sequence>
<reference evidence="1 2" key="1">
    <citation type="submission" date="2016-10" db="EMBL/GenBank/DDBJ databases">
        <authorList>
            <person name="de Groot N.N."/>
        </authorList>
    </citation>
    <scope>NUCLEOTIDE SEQUENCE [LARGE SCALE GENOMIC DNA]</scope>
    <source>
        <strain evidence="1 2">47C3B</strain>
    </source>
</reference>
<dbReference type="EMBL" id="FNAI01000008">
    <property type="protein sequence ID" value="SDE64195.1"/>
    <property type="molecule type" value="Genomic_DNA"/>
</dbReference>
<dbReference type="OrthoDB" id="663862at2"/>
<dbReference type="Proteomes" id="UP000199072">
    <property type="component" value="Unassembled WGS sequence"/>
</dbReference>
<evidence type="ECO:0000313" key="1">
    <source>
        <dbReference type="EMBL" id="SDE64195.1"/>
    </source>
</evidence>
<dbReference type="STRING" id="1391627.SAMN05216464_10869"/>